<keyword evidence="5" id="KW-0812">Transmembrane</keyword>
<dbReference type="Pfam" id="PF01108">
    <property type="entry name" value="Tissue_fac"/>
    <property type="match status" value="1"/>
</dbReference>
<keyword evidence="3" id="KW-1015">Disulfide bond</keyword>
<name>A0A8D0DQ44_SALMN</name>
<dbReference type="PROSITE" id="PS51257">
    <property type="entry name" value="PROKAR_LIPOPROTEIN"/>
    <property type="match status" value="1"/>
</dbReference>
<dbReference type="PANTHER" id="PTHR20859:SF53">
    <property type="entry name" value="INTERLEUKIN-22 RECEPTOR SUBUNIT ALPHA-1"/>
    <property type="match status" value="1"/>
</dbReference>
<keyword evidence="5" id="KW-0472">Membrane</keyword>
<dbReference type="Pfam" id="PF09294">
    <property type="entry name" value="Interfer-bind"/>
    <property type="match status" value="1"/>
</dbReference>
<dbReference type="PANTHER" id="PTHR20859">
    <property type="entry name" value="INTERFERON/INTERLEUKIN RECEPTOR"/>
    <property type="match status" value="1"/>
</dbReference>
<keyword evidence="5" id="KW-1133">Transmembrane helix</keyword>
<feature type="signal peptide" evidence="6">
    <location>
        <begin position="1"/>
        <end position="19"/>
    </location>
</feature>
<dbReference type="GO" id="GO:0004896">
    <property type="term" value="F:cytokine receptor activity"/>
    <property type="evidence" value="ECO:0007669"/>
    <property type="project" value="TreeGrafter"/>
</dbReference>
<dbReference type="Gene3D" id="2.60.40.10">
    <property type="entry name" value="Immunoglobulins"/>
    <property type="match status" value="2"/>
</dbReference>
<evidence type="ECO:0000259" key="8">
    <source>
        <dbReference type="Pfam" id="PF09294"/>
    </source>
</evidence>
<dbReference type="InterPro" id="IPR036116">
    <property type="entry name" value="FN3_sf"/>
</dbReference>
<evidence type="ECO:0000313" key="9">
    <source>
        <dbReference type="Ensembl" id="ENSSMRP00000020486.1"/>
    </source>
</evidence>
<comment type="similarity">
    <text evidence="1">Belongs to the type II cytokine receptor family.</text>
</comment>
<dbReference type="InterPro" id="IPR013783">
    <property type="entry name" value="Ig-like_fold"/>
</dbReference>
<evidence type="ECO:0000256" key="1">
    <source>
        <dbReference type="ARBA" id="ARBA00005399"/>
    </source>
</evidence>
<evidence type="ECO:0000256" key="5">
    <source>
        <dbReference type="SAM" id="Phobius"/>
    </source>
</evidence>
<keyword evidence="10" id="KW-1185">Reference proteome</keyword>
<feature type="transmembrane region" description="Helical" evidence="5">
    <location>
        <begin position="230"/>
        <end position="253"/>
    </location>
</feature>
<keyword evidence="4" id="KW-0675">Receptor</keyword>
<feature type="domain" description="Interferon/interleukin receptor" evidence="8">
    <location>
        <begin position="119"/>
        <end position="205"/>
    </location>
</feature>
<dbReference type="FunFam" id="2.60.40.10:FF:000348">
    <property type="entry name" value="Interleukin 20 receptor subunit alpha"/>
    <property type="match status" value="1"/>
</dbReference>
<reference evidence="9" key="1">
    <citation type="submission" date="2025-08" db="UniProtKB">
        <authorList>
            <consortium name="Ensembl"/>
        </authorList>
    </citation>
    <scope>IDENTIFICATION</scope>
</reference>
<evidence type="ECO:0000259" key="7">
    <source>
        <dbReference type="Pfam" id="PF01108"/>
    </source>
</evidence>
<dbReference type="GeneTree" id="ENSGT00940000161366"/>
<evidence type="ECO:0000256" key="2">
    <source>
        <dbReference type="ARBA" id="ARBA00022729"/>
    </source>
</evidence>
<proteinExistence type="inferred from homology"/>
<dbReference type="Ensembl" id="ENSSMRT00000024007.1">
    <property type="protein sequence ID" value="ENSSMRP00000020486.1"/>
    <property type="gene ID" value="ENSSMRG00000015944.1"/>
</dbReference>
<keyword evidence="2 6" id="KW-0732">Signal</keyword>
<feature type="domain" description="Fibronectin type-III" evidence="7">
    <location>
        <begin position="15"/>
        <end position="99"/>
    </location>
</feature>
<dbReference type="SUPFAM" id="SSF49265">
    <property type="entry name" value="Fibronectin type III"/>
    <property type="match status" value="2"/>
</dbReference>
<dbReference type="GO" id="GO:0005886">
    <property type="term" value="C:plasma membrane"/>
    <property type="evidence" value="ECO:0007669"/>
    <property type="project" value="TreeGrafter"/>
</dbReference>
<dbReference type="OMA" id="WLAKEGC"/>
<evidence type="ECO:0000256" key="6">
    <source>
        <dbReference type="SAM" id="SignalP"/>
    </source>
</evidence>
<evidence type="ECO:0000256" key="3">
    <source>
        <dbReference type="ARBA" id="ARBA00023157"/>
    </source>
</evidence>
<dbReference type="InterPro" id="IPR003961">
    <property type="entry name" value="FN3_dom"/>
</dbReference>
<sequence>MKEFLIFLAWCSAVGCSLGERLPQIQNAIFLSTNFENVFTWELKEEAIPGMVYEVQYQKYGDAWHGKTECLNITRRFCNLTHETETSAERYHARVRAAIPECCFSEWVVSARFCPRENTQIGSPEVKSTPSIQSIKFFVQPPYTPLRDEEQQLLTVVDIFGQFGALPEYEVTIFNQKTQQQWVKIESNKEFEIPNLDPDTEYNGTIQIKLFDKISKPHVFRLRTLPDNTWLIYLLWVVIIMMTLIFGTLYCLIYKYVKQHSAQQPASLDFKDASRFQALTFSTEHILIPCNLSKPIQLVAEKQTAQICQQIVASQEPQRPLNRAETVYQQQAKMPSLQAIDQPVNQAADLPRQGYAPQVVTNHLPEVLDDRPITVQYGICFEGTKKATSVVNVQFKGQKPEQVKRLLENKTQWEQAGVQDNVKQTQPLLLQGDIQDGPQQFPTLLEEMVPVTAAESTGSYRKQPMKLSPSMLGVNQASILQGDLIPTTTPLCSPWSCHNFAQDDYRGQQSAWDAFAWTANQEGHLRLQATGYASQANHGLKSEPEPLQTAPDALDSVQSNGLFTDFFRDLELKLQWDHGSKENAVIS</sequence>
<evidence type="ECO:0000256" key="4">
    <source>
        <dbReference type="ARBA" id="ARBA00023170"/>
    </source>
</evidence>
<dbReference type="AlphaFoldDB" id="A0A8D0DQ44"/>
<evidence type="ECO:0000313" key="10">
    <source>
        <dbReference type="Proteomes" id="UP000694421"/>
    </source>
</evidence>
<protein>
    <submittedName>
        <fullName evidence="9">Interleukin 22 receptor subunit alpha 1</fullName>
    </submittedName>
</protein>
<reference evidence="9" key="2">
    <citation type="submission" date="2025-09" db="UniProtKB">
        <authorList>
            <consortium name="Ensembl"/>
        </authorList>
    </citation>
    <scope>IDENTIFICATION</scope>
</reference>
<organism evidence="9 10">
    <name type="scientific">Salvator merianae</name>
    <name type="common">Argentine black and white tegu</name>
    <name type="synonym">Tupinambis merianae</name>
    <dbReference type="NCBI Taxonomy" id="96440"/>
    <lineage>
        <taxon>Eukaryota</taxon>
        <taxon>Metazoa</taxon>
        <taxon>Chordata</taxon>
        <taxon>Craniata</taxon>
        <taxon>Vertebrata</taxon>
        <taxon>Euteleostomi</taxon>
        <taxon>Lepidosauria</taxon>
        <taxon>Squamata</taxon>
        <taxon>Bifurcata</taxon>
        <taxon>Unidentata</taxon>
        <taxon>Episquamata</taxon>
        <taxon>Laterata</taxon>
        <taxon>Teiioidea</taxon>
        <taxon>Teiidae</taxon>
        <taxon>Salvator</taxon>
    </lineage>
</organism>
<dbReference type="InterPro" id="IPR015373">
    <property type="entry name" value="Interferon/interleukin_rcp_dom"/>
</dbReference>
<dbReference type="Proteomes" id="UP000694421">
    <property type="component" value="Unplaced"/>
</dbReference>
<dbReference type="InterPro" id="IPR050650">
    <property type="entry name" value="Type-II_Cytokine-TF_Rcpt"/>
</dbReference>
<feature type="chain" id="PRO_5034838777" evidence="6">
    <location>
        <begin position="20"/>
        <end position="587"/>
    </location>
</feature>
<accession>A0A8D0DQ44</accession>